<evidence type="ECO:0000313" key="9">
    <source>
        <dbReference type="Proteomes" id="UP000037751"/>
    </source>
</evidence>
<keyword evidence="2" id="KW-0813">Transport</keyword>
<evidence type="ECO:0000256" key="6">
    <source>
        <dbReference type="SAM" id="Phobius"/>
    </source>
</evidence>
<dbReference type="PANTHER" id="PTHR43791">
    <property type="entry name" value="PERMEASE-RELATED"/>
    <property type="match status" value="1"/>
</dbReference>
<evidence type="ECO:0000256" key="1">
    <source>
        <dbReference type="ARBA" id="ARBA00004141"/>
    </source>
</evidence>
<dbReference type="OrthoDB" id="9971669at2759"/>
<dbReference type="InterPro" id="IPR011701">
    <property type="entry name" value="MFS"/>
</dbReference>
<dbReference type="EMBL" id="LGAV01000004">
    <property type="protein sequence ID" value="KOS14240.1"/>
    <property type="molecule type" value="Genomic_DNA"/>
</dbReference>
<dbReference type="Proteomes" id="UP000037751">
    <property type="component" value="Unassembled WGS sequence"/>
</dbReference>
<feature type="transmembrane region" description="Helical" evidence="6">
    <location>
        <begin position="175"/>
        <end position="195"/>
    </location>
</feature>
<evidence type="ECO:0000256" key="2">
    <source>
        <dbReference type="ARBA" id="ARBA00022448"/>
    </source>
</evidence>
<feature type="transmembrane region" description="Helical" evidence="6">
    <location>
        <begin position="394"/>
        <end position="413"/>
    </location>
</feature>
<dbReference type="AlphaFoldDB" id="A0A0M8MUW2"/>
<organism evidence="8 9">
    <name type="scientific">Malassezia pachydermatis</name>
    <dbReference type="NCBI Taxonomy" id="77020"/>
    <lineage>
        <taxon>Eukaryota</taxon>
        <taxon>Fungi</taxon>
        <taxon>Dikarya</taxon>
        <taxon>Basidiomycota</taxon>
        <taxon>Ustilaginomycotina</taxon>
        <taxon>Malasseziomycetes</taxon>
        <taxon>Malasseziales</taxon>
        <taxon>Malasseziaceae</taxon>
        <taxon>Malassezia</taxon>
    </lineage>
</organism>
<feature type="domain" description="Major facilitator superfamily (MFS) profile" evidence="7">
    <location>
        <begin position="33"/>
        <end position="485"/>
    </location>
</feature>
<dbReference type="InterPro" id="IPR036259">
    <property type="entry name" value="MFS_trans_sf"/>
</dbReference>
<evidence type="ECO:0000313" key="8">
    <source>
        <dbReference type="EMBL" id="KOS14240.1"/>
    </source>
</evidence>
<dbReference type="GO" id="GO:0022857">
    <property type="term" value="F:transmembrane transporter activity"/>
    <property type="evidence" value="ECO:0007669"/>
    <property type="project" value="InterPro"/>
</dbReference>
<dbReference type="Gene3D" id="1.20.1250.20">
    <property type="entry name" value="MFS general substrate transporter like domains"/>
    <property type="match status" value="2"/>
</dbReference>
<evidence type="ECO:0000256" key="3">
    <source>
        <dbReference type="ARBA" id="ARBA00022692"/>
    </source>
</evidence>
<accession>A0A0M8MUW2</accession>
<evidence type="ECO:0000256" key="5">
    <source>
        <dbReference type="ARBA" id="ARBA00023136"/>
    </source>
</evidence>
<feature type="transmembrane region" description="Helical" evidence="6">
    <location>
        <begin position="114"/>
        <end position="132"/>
    </location>
</feature>
<dbReference type="VEuPathDB" id="FungiDB:Malapachy_3956"/>
<feature type="transmembrane region" description="Helical" evidence="6">
    <location>
        <begin position="26"/>
        <end position="43"/>
    </location>
</feature>
<feature type="transmembrane region" description="Helical" evidence="6">
    <location>
        <begin position="364"/>
        <end position="382"/>
    </location>
</feature>
<keyword evidence="4 6" id="KW-1133">Transmembrane helix</keyword>
<dbReference type="InterPro" id="IPR020846">
    <property type="entry name" value="MFS_dom"/>
</dbReference>
<reference evidence="8 9" key="1">
    <citation type="submission" date="2015-07" db="EMBL/GenBank/DDBJ databases">
        <title>Draft Genome Sequence of Malassezia furfur CBS1878 and Malassezia pachydermatis CBS1879.</title>
        <authorList>
            <person name="Triana S."/>
            <person name="Ohm R."/>
            <person name="Gonzalez A."/>
            <person name="DeCock H."/>
            <person name="Restrepo S."/>
            <person name="Celis A."/>
        </authorList>
    </citation>
    <scope>NUCLEOTIDE SEQUENCE [LARGE SCALE GENOMIC DNA]</scope>
    <source>
        <strain evidence="8 9">CBS 1879</strain>
    </source>
</reference>
<dbReference type="FunFam" id="1.20.1250.20:FF:000018">
    <property type="entry name" value="MFS transporter permease"/>
    <property type="match status" value="1"/>
</dbReference>
<comment type="caution">
    <text evidence="8">The sequence shown here is derived from an EMBL/GenBank/DDBJ whole genome shotgun (WGS) entry which is preliminary data.</text>
</comment>
<dbReference type="GO" id="GO:0016020">
    <property type="term" value="C:membrane"/>
    <property type="evidence" value="ECO:0007669"/>
    <property type="project" value="UniProtKB-SubCell"/>
</dbReference>
<protein>
    <submittedName>
        <fullName evidence="8">Mfs general substrate transporter</fullName>
    </submittedName>
</protein>
<evidence type="ECO:0000256" key="4">
    <source>
        <dbReference type="ARBA" id="ARBA00022989"/>
    </source>
</evidence>
<feature type="transmembrane region" description="Helical" evidence="6">
    <location>
        <begin position="457"/>
        <end position="480"/>
    </location>
</feature>
<feature type="transmembrane region" description="Helical" evidence="6">
    <location>
        <begin position="336"/>
        <end position="357"/>
    </location>
</feature>
<feature type="transmembrane region" description="Helical" evidence="6">
    <location>
        <begin position="298"/>
        <end position="324"/>
    </location>
</feature>
<keyword evidence="9" id="KW-1185">Reference proteome</keyword>
<feature type="transmembrane region" description="Helical" evidence="6">
    <location>
        <begin position="207"/>
        <end position="229"/>
    </location>
</feature>
<keyword evidence="5 6" id="KW-0472">Membrane</keyword>
<dbReference type="PROSITE" id="PS50850">
    <property type="entry name" value="MFS"/>
    <property type="match status" value="1"/>
</dbReference>
<evidence type="ECO:0000259" key="7">
    <source>
        <dbReference type="PROSITE" id="PS50850"/>
    </source>
</evidence>
<feature type="transmembrane region" description="Helical" evidence="6">
    <location>
        <begin position="425"/>
        <end position="445"/>
    </location>
</feature>
<name>A0A0M8MUW2_9BASI</name>
<proteinExistence type="predicted"/>
<dbReference type="RefSeq" id="XP_017991872.1">
    <property type="nucleotide sequence ID" value="XM_018138413.1"/>
</dbReference>
<feature type="transmembrane region" description="Helical" evidence="6">
    <location>
        <begin position="144"/>
        <end position="163"/>
    </location>
</feature>
<dbReference type="FunFam" id="1.20.1250.20:FF:000013">
    <property type="entry name" value="MFS general substrate transporter"/>
    <property type="match status" value="1"/>
</dbReference>
<keyword evidence="3 6" id="KW-0812">Transmembrane</keyword>
<dbReference type="Pfam" id="PF07690">
    <property type="entry name" value="MFS_1"/>
    <property type="match status" value="1"/>
</dbReference>
<dbReference type="STRING" id="77020.A0A0M8MUW2"/>
<dbReference type="PANTHER" id="PTHR43791:SF85">
    <property type="entry name" value="TRANSPORTER, PUTATIVE (AFU_ORTHOLOGUE AFUA_6G00710)-RELATED"/>
    <property type="match status" value="1"/>
</dbReference>
<sequence>MSEPLVEATVPPADYKKLERRARLKVDALIVPTCLVLYLFSFLDRVNIGQAKVSGKPEGVVDGKMQYADPGEGIMDTLHMTDHDYSIALTVLFVTYIFFEIPSNLVIRRIGAGLWIPLLVVAWGIVATLQGLVQSKYGLYINRIFLGLTEAGVLPGIAVYLTFFYKPRELQFRQAIFFTGASLSGAFSGLLATAIRKMDGMQGQEGWRWVFYLEGIATVLIGVACFFILPDNIQKCWFLSPLEKQVMAERLYESRVIQPHRVHKEGIDTTQDPLQQSSNFESKKLWRHELFRTYTDPAVWLLSCIGFCVSLAIYSIAYFSPVIVQEIGHYTPIRSMLMSCPPFAVAFGYSILIAFVSDHFGLRIVTALPGLLLSLVGYIVMYTSKESMTRYGGLIMATAGSYSVPPALFSWIANNSAGHYKRTAGIANILVFDNCAGLLSTWLFPRSEAKGGYKRGTLVNLALQAVGLVVLLIAEVYYLYERRMRHLGKRNDRVQQLQEKYAWSENEIRAYLGDRHPEYHLEV</sequence>
<feature type="transmembrane region" description="Helical" evidence="6">
    <location>
        <begin position="85"/>
        <end position="107"/>
    </location>
</feature>
<comment type="subcellular location">
    <subcellularLocation>
        <location evidence="1">Membrane</location>
        <topology evidence="1">Multi-pass membrane protein</topology>
    </subcellularLocation>
</comment>
<dbReference type="SUPFAM" id="SSF103473">
    <property type="entry name" value="MFS general substrate transporter"/>
    <property type="match status" value="1"/>
</dbReference>
<gene>
    <name evidence="8" type="ORF">Malapachy_3956</name>
</gene>
<dbReference type="GeneID" id="28730289"/>